<dbReference type="RefSeq" id="WP_211976772.1">
    <property type="nucleotide sequence ID" value="NZ_CBFHAM010000052.1"/>
</dbReference>
<organism evidence="1 2">
    <name type="scientific">Chitinophaga hostae</name>
    <dbReference type="NCBI Taxonomy" id="2831022"/>
    <lineage>
        <taxon>Bacteria</taxon>
        <taxon>Pseudomonadati</taxon>
        <taxon>Bacteroidota</taxon>
        <taxon>Chitinophagia</taxon>
        <taxon>Chitinophagales</taxon>
        <taxon>Chitinophagaceae</taxon>
        <taxon>Chitinophaga</taxon>
    </lineage>
</organism>
<sequence length="309" mass="35285">MIRFNTLQEFQQITGKNISEFFQKALNFFSNDYRSLSAYYAGKTSSIKSDPFARLAELESLSQVFFAAFHAHAPQLTNVKWWYLLEELENIDNRLRMIRNIHRWARSSRSNVSYLKNIELDYTMPAGQTLERISRDILESSNPQDEWTDIALRNNLREEDYSADGGVNLKLTSPVNNRNIQVATVVDTMQGKSMLGKDLHRGLQFVDNDLRCLGYDETVYQSVEILACLKKNDNPHAPSDGLQSAVIVGANRASLNFPIIVRQLSATFATDDTLQDFAVNEIKVVDDNLFISYQVKTRLNETIDGRILI</sequence>
<evidence type="ECO:0000313" key="1">
    <source>
        <dbReference type="EMBL" id="MBS0031612.1"/>
    </source>
</evidence>
<accession>A0ABS5J8R8</accession>
<evidence type="ECO:0000313" key="2">
    <source>
        <dbReference type="Proteomes" id="UP000676386"/>
    </source>
</evidence>
<dbReference type="Proteomes" id="UP000676386">
    <property type="component" value="Unassembled WGS sequence"/>
</dbReference>
<reference evidence="1 2" key="1">
    <citation type="submission" date="2021-04" db="EMBL/GenBank/DDBJ databases">
        <title>Chitinophaga sp. nov., isolated from the rhizosphere soil.</title>
        <authorList>
            <person name="He S."/>
        </authorList>
    </citation>
    <scope>NUCLEOTIDE SEQUENCE [LARGE SCALE GENOMIC DNA]</scope>
    <source>
        <strain evidence="1 2">2R12</strain>
    </source>
</reference>
<comment type="caution">
    <text evidence="1">The sequence shown here is derived from an EMBL/GenBank/DDBJ whole genome shotgun (WGS) entry which is preliminary data.</text>
</comment>
<dbReference type="EMBL" id="JAGTXB010000023">
    <property type="protein sequence ID" value="MBS0031612.1"/>
    <property type="molecule type" value="Genomic_DNA"/>
</dbReference>
<proteinExistence type="predicted"/>
<keyword evidence="2" id="KW-1185">Reference proteome</keyword>
<protein>
    <recommendedName>
        <fullName evidence="3">Baseplate J-like protein</fullName>
    </recommendedName>
</protein>
<evidence type="ECO:0008006" key="3">
    <source>
        <dbReference type="Google" id="ProtNLM"/>
    </source>
</evidence>
<gene>
    <name evidence="1" type="ORF">KE626_30055</name>
</gene>
<name>A0ABS5J8R8_9BACT</name>